<dbReference type="EMBL" id="CP092424">
    <property type="protein sequence ID" value="ULP45434.1"/>
    <property type="molecule type" value="Genomic_DNA"/>
</dbReference>
<keyword evidence="3" id="KW-0614">Plasmid</keyword>
<dbReference type="Proteomes" id="UP000199251">
    <property type="component" value="Unassembled WGS sequence"/>
</dbReference>
<accession>A0A0E4CRK2</accession>
<reference evidence="2 4" key="1">
    <citation type="submission" date="2015-03" db="EMBL/GenBank/DDBJ databases">
        <authorList>
            <person name="Urmite Genomes"/>
        </authorList>
    </citation>
    <scope>NUCLEOTIDE SEQUENCE [LARGE SCALE GENOMIC DNA]</scope>
    <source>
        <strain evidence="2 4">CSUR P1491</strain>
    </source>
</reference>
<keyword evidence="5" id="KW-1185">Reference proteome</keyword>
<proteinExistence type="predicted"/>
<feature type="compositionally biased region" description="Basic and acidic residues" evidence="1">
    <location>
        <begin position="12"/>
        <end position="35"/>
    </location>
</feature>
<protein>
    <submittedName>
        <fullName evidence="2">Uncharacterized protein</fullName>
    </submittedName>
</protein>
<evidence type="ECO:0000313" key="4">
    <source>
        <dbReference type="Proteomes" id="UP000199251"/>
    </source>
</evidence>
<evidence type="ECO:0000256" key="1">
    <source>
        <dbReference type="SAM" id="MobiDB-lite"/>
    </source>
</evidence>
<evidence type="ECO:0000313" key="5">
    <source>
        <dbReference type="Proteomes" id="UP001055171"/>
    </source>
</evidence>
<evidence type="ECO:0000313" key="3">
    <source>
        <dbReference type="EMBL" id="ULP45434.1"/>
    </source>
</evidence>
<dbReference type="AlphaFoldDB" id="A0A0E4CRK2"/>
<reference evidence="3" key="2">
    <citation type="submission" date="2022-08" db="EMBL/GenBank/DDBJ databases">
        <title>Complete genome sequence of 14 non-tuberculosis mycobacteria type-strains.</title>
        <authorList>
            <person name="Igarashi Y."/>
            <person name="Osugi A."/>
            <person name="Mitarai S."/>
        </authorList>
    </citation>
    <scope>NUCLEOTIDE SEQUENCE</scope>
    <source>
        <strain evidence="3">ATCC 51985</strain>
        <plasmid evidence="3">unnamed1</plasmid>
    </source>
</reference>
<dbReference type="EMBL" id="CTEE01000003">
    <property type="protein sequence ID" value="CQD24581.1"/>
    <property type="molecule type" value="Genomic_DNA"/>
</dbReference>
<name>A0A0E4CRK2_MYCLN</name>
<evidence type="ECO:0000313" key="2">
    <source>
        <dbReference type="EMBL" id="CQD24581.1"/>
    </source>
</evidence>
<organism evidence="2 4">
    <name type="scientific">Mycobacterium lentiflavum</name>
    <dbReference type="NCBI Taxonomy" id="141349"/>
    <lineage>
        <taxon>Bacteria</taxon>
        <taxon>Bacillati</taxon>
        <taxon>Actinomycetota</taxon>
        <taxon>Actinomycetes</taxon>
        <taxon>Mycobacteriales</taxon>
        <taxon>Mycobacteriaceae</taxon>
        <taxon>Mycobacterium</taxon>
        <taxon>Mycobacterium simiae complex</taxon>
    </lineage>
</organism>
<feature type="region of interest" description="Disordered" evidence="1">
    <location>
        <begin position="1"/>
        <end position="35"/>
    </location>
</feature>
<dbReference type="RefSeq" id="WP_061559586.1">
    <property type="nucleotide sequence ID" value="NZ_CP092424.2"/>
</dbReference>
<geneLocation type="plasmid" evidence="3 5">
    <name>unnamed1</name>
</geneLocation>
<gene>
    <name evidence="2" type="ORF">BN1232_06272</name>
    <name evidence="3" type="ORF">MJO58_28115</name>
</gene>
<dbReference type="Proteomes" id="UP001055171">
    <property type="component" value="Plasmid unnamed1"/>
</dbReference>
<dbReference type="OrthoDB" id="4736462at2"/>
<sequence length="101" mass="11267">MSSQPALRHHSGAHDAEALRRKKRQGSETRKKVDRLQVRYDTDKLEALEAVAGRKLPDLIRQYGDLLTELLPVAEQQGLDPVELIRQTATSLLGTPELLSA</sequence>